<keyword evidence="4" id="KW-1185">Reference proteome</keyword>
<organism evidence="3 4">
    <name type="scientific">Aspergillus candidus</name>
    <dbReference type="NCBI Taxonomy" id="41067"/>
    <lineage>
        <taxon>Eukaryota</taxon>
        <taxon>Fungi</taxon>
        <taxon>Dikarya</taxon>
        <taxon>Ascomycota</taxon>
        <taxon>Pezizomycotina</taxon>
        <taxon>Eurotiomycetes</taxon>
        <taxon>Eurotiomycetidae</taxon>
        <taxon>Eurotiales</taxon>
        <taxon>Aspergillaceae</taxon>
        <taxon>Aspergillus</taxon>
        <taxon>Aspergillus subgen. Circumdati</taxon>
    </lineage>
</organism>
<accession>A0A2I2FA71</accession>
<dbReference type="OrthoDB" id="4498339at2759"/>
<feature type="domain" description="HNH nuclease" evidence="2">
    <location>
        <begin position="176"/>
        <end position="237"/>
    </location>
</feature>
<dbReference type="STRING" id="41067.A0A2I2FA71"/>
<dbReference type="Proteomes" id="UP000234585">
    <property type="component" value="Unassembled WGS sequence"/>
</dbReference>
<proteinExistence type="predicted"/>
<dbReference type="GeneID" id="36523678"/>
<gene>
    <name evidence="3" type="ORF">BDW47DRAFT_126217</name>
</gene>
<dbReference type="EMBL" id="KZ559142">
    <property type="protein sequence ID" value="PLB37515.1"/>
    <property type="molecule type" value="Genomic_DNA"/>
</dbReference>
<evidence type="ECO:0000256" key="1">
    <source>
        <dbReference type="SAM" id="MobiDB-lite"/>
    </source>
</evidence>
<feature type="compositionally biased region" description="Acidic residues" evidence="1">
    <location>
        <begin position="406"/>
        <end position="431"/>
    </location>
</feature>
<dbReference type="Pfam" id="PF13391">
    <property type="entry name" value="HNH_2"/>
    <property type="match status" value="1"/>
</dbReference>
<reference evidence="3 4" key="1">
    <citation type="submission" date="2017-12" db="EMBL/GenBank/DDBJ databases">
        <authorList>
            <consortium name="DOE Joint Genome Institute"/>
            <person name="Haridas S."/>
            <person name="Kjaerbolling I."/>
            <person name="Vesth T.C."/>
            <person name="Frisvad J.C."/>
            <person name="Nybo J.L."/>
            <person name="Theobald S."/>
            <person name="Kuo A."/>
            <person name="Bowyer P."/>
            <person name="Matsuda Y."/>
            <person name="Mondo S."/>
            <person name="Lyhne E.K."/>
            <person name="Kogle M.E."/>
            <person name="Clum A."/>
            <person name="Lipzen A."/>
            <person name="Salamov A."/>
            <person name="Ngan C.Y."/>
            <person name="Daum C."/>
            <person name="Chiniquy J."/>
            <person name="Barry K."/>
            <person name="LaButti K."/>
            <person name="Simmons B.A."/>
            <person name="Magnuson J.K."/>
            <person name="Mortensen U.H."/>
            <person name="Larsen T.O."/>
            <person name="Grigoriev I.V."/>
            <person name="Baker S.E."/>
            <person name="Andersen M.R."/>
            <person name="Nordberg H.P."/>
            <person name="Cantor M.N."/>
            <person name="Hua S.X."/>
        </authorList>
    </citation>
    <scope>NUCLEOTIDE SEQUENCE [LARGE SCALE GENOMIC DNA]</scope>
    <source>
        <strain evidence="3 4">CBS 102.13</strain>
    </source>
</reference>
<evidence type="ECO:0000313" key="3">
    <source>
        <dbReference type="EMBL" id="PLB37515.1"/>
    </source>
</evidence>
<evidence type="ECO:0000259" key="2">
    <source>
        <dbReference type="Pfam" id="PF13391"/>
    </source>
</evidence>
<dbReference type="AlphaFoldDB" id="A0A2I2FA71"/>
<dbReference type="RefSeq" id="XP_024671527.1">
    <property type="nucleotide sequence ID" value="XM_024816518.1"/>
</dbReference>
<dbReference type="InterPro" id="IPR003615">
    <property type="entry name" value="HNH_nuc"/>
</dbReference>
<evidence type="ECO:0000313" key="4">
    <source>
        <dbReference type="Proteomes" id="UP000234585"/>
    </source>
</evidence>
<feature type="region of interest" description="Disordered" evidence="1">
    <location>
        <begin position="398"/>
        <end position="431"/>
    </location>
</feature>
<protein>
    <recommendedName>
        <fullName evidence="2">HNH nuclease domain-containing protein</fullName>
    </recommendedName>
</protein>
<sequence length="431" mass="49105">MSYRCSSLMPPPTQAKLRDHQTRKVSTTSNISVASSSVSDFLAEKLNQLQEDQDFHRTYRKGLQDAKDEMDQDEYQGELDFVIEALASTNHDLNALQKSKRIIEKDIDEAITTYKRDRKEEPDVDFYERAYANSIVPRVMTASGNQKRVFSKHQQAKFRKDVLDRYGAAEDGGAWCHLTGWWPSARVKAAHLVSKSLTGPEISYLFGEDDAPLEDPRNGISLLGQLEMALDKGLIVIIPSTENYQADQKWKCVLVDKTIRNNMAASMTIPPMGEMIKKDRPFWTIKYHELDERELVFLTPSRPARRYLYFRFIITYLNAKRASNDAFTSTVENKKTFWASPGPYLERSTLTSLARNISGLELPPSLTVNTFGHVPEDELEADDVATNLSCRLRKAAIESGHRKVEEEQEGEDDEDEEDNEDDEDEESAVES</sequence>
<name>A0A2I2FA71_ASPCN</name>